<name>A0A0F3GWW2_9BACT</name>
<accession>A0A0F3GWW2</accession>
<protein>
    <submittedName>
        <fullName evidence="2">Uncharacterized protein</fullName>
    </submittedName>
</protein>
<evidence type="ECO:0000313" key="2">
    <source>
        <dbReference type="EMBL" id="KJU85178.1"/>
    </source>
</evidence>
<evidence type="ECO:0000313" key="3">
    <source>
        <dbReference type="Proteomes" id="UP000033423"/>
    </source>
</evidence>
<keyword evidence="1" id="KW-1133">Transmembrane helix</keyword>
<evidence type="ECO:0000256" key="1">
    <source>
        <dbReference type="SAM" id="Phobius"/>
    </source>
</evidence>
<sequence>MPLAECLHIIPVQINIIFFYVKDSKGNFTVFIAVFQLLDTTAIYLSIYDHVIL</sequence>
<dbReference type="EMBL" id="LACI01001133">
    <property type="protein sequence ID" value="KJU85178.1"/>
    <property type="molecule type" value="Genomic_DNA"/>
</dbReference>
<keyword evidence="3" id="KW-1185">Reference proteome</keyword>
<dbReference type="AlphaFoldDB" id="A0A0F3GWW2"/>
<gene>
    <name evidence="2" type="ORF">MBAV_002628</name>
</gene>
<keyword evidence="1" id="KW-0812">Transmembrane</keyword>
<feature type="transmembrane region" description="Helical" evidence="1">
    <location>
        <begin position="28"/>
        <end position="47"/>
    </location>
</feature>
<comment type="caution">
    <text evidence="2">The sequence shown here is derived from an EMBL/GenBank/DDBJ whole genome shotgun (WGS) entry which is preliminary data.</text>
</comment>
<keyword evidence="1" id="KW-0472">Membrane</keyword>
<dbReference type="Proteomes" id="UP000033423">
    <property type="component" value="Unassembled WGS sequence"/>
</dbReference>
<proteinExistence type="predicted"/>
<organism evidence="2 3">
    <name type="scientific">Candidatus Magnetobacterium bavaricum</name>
    <dbReference type="NCBI Taxonomy" id="29290"/>
    <lineage>
        <taxon>Bacteria</taxon>
        <taxon>Pseudomonadati</taxon>
        <taxon>Nitrospirota</taxon>
        <taxon>Thermodesulfovibrionia</taxon>
        <taxon>Thermodesulfovibrionales</taxon>
        <taxon>Candidatus Magnetobacteriaceae</taxon>
        <taxon>Candidatus Magnetobacterium</taxon>
    </lineage>
</organism>
<reference evidence="2 3" key="1">
    <citation type="submission" date="2015-02" db="EMBL/GenBank/DDBJ databases">
        <title>Single-cell genomics of uncultivated deep-branching MTB reveals a conserved set of magnetosome genes.</title>
        <authorList>
            <person name="Kolinko S."/>
            <person name="Richter M."/>
            <person name="Glockner F.O."/>
            <person name="Brachmann A."/>
            <person name="Schuler D."/>
        </authorList>
    </citation>
    <scope>NUCLEOTIDE SEQUENCE [LARGE SCALE GENOMIC DNA]</scope>
    <source>
        <strain evidence="2">TM-1</strain>
    </source>
</reference>